<organism evidence="1 2">
    <name type="scientific">Pleurodeles waltl</name>
    <name type="common">Iberian ribbed newt</name>
    <dbReference type="NCBI Taxonomy" id="8319"/>
    <lineage>
        <taxon>Eukaryota</taxon>
        <taxon>Metazoa</taxon>
        <taxon>Chordata</taxon>
        <taxon>Craniata</taxon>
        <taxon>Vertebrata</taxon>
        <taxon>Euteleostomi</taxon>
        <taxon>Amphibia</taxon>
        <taxon>Batrachia</taxon>
        <taxon>Caudata</taxon>
        <taxon>Salamandroidea</taxon>
        <taxon>Salamandridae</taxon>
        <taxon>Pleurodelinae</taxon>
        <taxon>Pleurodeles</taxon>
    </lineage>
</organism>
<dbReference type="Proteomes" id="UP001066276">
    <property type="component" value="Chromosome 3_1"/>
</dbReference>
<sequence>MAAATLFDRLGALTRPAVPKNDEWYVWCPRAQCFSSHGSFYDLIDYTNGHVVCVVTSDVTCNGDCDMLRDITRKVLNAPLRECFRCVAYQPRNQRDGGGSGRRAEGAARDAWLAPDPGDARGALLRRTIALGDARALLALKN</sequence>
<proteinExistence type="predicted"/>
<name>A0AAV7U7E6_PLEWA</name>
<evidence type="ECO:0000313" key="1">
    <source>
        <dbReference type="EMBL" id="KAJ1184827.1"/>
    </source>
</evidence>
<evidence type="ECO:0000313" key="2">
    <source>
        <dbReference type="Proteomes" id="UP001066276"/>
    </source>
</evidence>
<keyword evidence="2" id="KW-1185">Reference proteome</keyword>
<gene>
    <name evidence="1" type="ORF">NDU88_001624</name>
</gene>
<accession>A0AAV7U7E6</accession>
<comment type="caution">
    <text evidence="1">The sequence shown here is derived from an EMBL/GenBank/DDBJ whole genome shotgun (WGS) entry which is preliminary data.</text>
</comment>
<reference evidence="1" key="1">
    <citation type="journal article" date="2022" name="bioRxiv">
        <title>Sequencing and chromosome-scale assembly of the giantPleurodeles waltlgenome.</title>
        <authorList>
            <person name="Brown T."/>
            <person name="Elewa A."/>
            <person name="Iarovenko S."/>
            <person name="Subramanian E."/>
            <person name="Araus A.J."/>
            <person name="Petzold A."/>
            <person name="Susuki M."/>
            <person name="Suzuki K.-i.T."/>
            <person name="Hayashi T."/>
            <person name="Toyoda A."/>
            <person name="Oliveira C."/>
            <person name="Osipova E."/>
            <person name="Leigh N.D."/>
            <person name="Simon A."/>
            <person name="Yun M.H."/>
        </authorList>
    </citation>
    <scope>NUCLEOTIDE SEQUENCE</scope>
    <source>
        <strain evidence="1">20211129_DDA</strain>
        <tissue evidence="1">Liver</tissue>
    </source>
</reference>
<dbReference type="AlphaFoldDB" id="A0AAV7U7E6"/>
<protein>
    <submittedName>
        <fullName evidence="1">Uncharacterized protein</fullName>
    </submittedName>
</protein>
<dbReference type="EMBL" id="JANPWB010000005">
    <property type="protein sequence ID" value="KAJ1184827.1"/>
    <property type="molecule type" value="Genomic_DNA"/>
</dbReference>